<dbReference type="SUPFAM" id="SSF51064">
    <property type="entry name" value="Head domain of nucleotide exchange factor GrpE"/>
    <property type="match status" value="1"/>
</dbReference>
<organism evidence="7 8">
    <name type="scientific">Actinacidiphila glaucinigra</name>
    <dbReference type="NCBI Taxonomy" id="235986"/>
    <lineage>
        <taxon>Bacteria</taxon>
        <taxon>Bacillati</taxon>
        <taxon>Actinomycetota</taxon>
        <taxon>Actinomycetes</taxon>
        <taxon>Kitasatosporales</taxon>
        <taxon>Streptomycetaceae</taxon>
        <taxon>Actinacidiphila</taxon>
    </lineage>
</organism>
<dbReference type="PANTHER" id="PTHR21237:SF23">
    <property type="entry name" value="GRPE PROTEIN HOMOLOG, MITOCHONDRIAL"/>
    <property type="match status" value="1"/>
</dbReference>
<dbReference type="HAMAP" id="MF_01151">
    <property type="entry name" value="GrpE"/>
    <property type="match status" value="1"/>
</dbReference>
<dbReference type="PANTHER" id="PTHR21237">
    <property type="entry name" value="GRPE PROTEIN"/>
    <property type="match status" value="1"/>
</dbReference>
<feature type="coiled-coil region" evidence="5">
    <location>
        <begin position="16"/>
        <end position="43"/>
    </location>
</feature>
<evidence type="ECO:0000256" key="6">
    <source>
        <dbReference type="SAM" id="MobiDB-lite"/>
    </source>
</evidence>
<keyword evidence="3 7" id="KW-0346">Stress response</keyword>
<dbReference type="Pfam" id="PF01025">
    <property type="entry name" value="GrpE"/>
    <property type="match status" value="1"/>
</dbReference>
<keyword evidence="8" id="KW-1185">Reference proteome</keyword>
<keyword evidence="3" id="KW-0963">Cytoplasm</keyword>
<dbReference type="OrthoDB" id="5191115at2"/>
<protein>
    <recommendedName>
        <fullName evidence="3">Protein GrpE</fullName>
    </recommendedName>
    <alternativeName>
        <fullName evidence="3">HSP-70 cofactor</fullName>
    </alternativeName>
</protein>
<comment type="function">
    <text evidence="3">Participates actively in the response to hyperosmotic and heat shock by preventing the aggregation of stress-denatured proteins, in association with DnaK and GrpE. It is the nucleotide exchange factor for DnaK and may function as a thermosensor. Unfolded proteins bind initially to DnaJ; upon interaction with the DnaJ-bound protein, DnaK hydrolyzes its bound ATP, resulting in the formation of a stable complex. GrpE releases ADP from DnaK; ATP binding to DnaK triggers the release of the substrate protein, thus completing the reaction cycle. Several rounds of ATP-dependent interactions between DnaJ, DnaK and GrpE are required for fully efficient folding.</text>
</comment>
<evidence type="ECO:0000256" key="3">
    <source>
        <dbReference type="HAMAP-Rule" id="MF_01151"/>
    </source>
</evidence>
<dbReference type="GO" id="GO:0006457">
    <property type="term" value="P:protein folding"/>
    <property type="evidence" value="ECO:0007669"/>
    <property type="project" value="InterPro"/>
</dbReference>
<evidence type="ECO:0000256" key="5">
    <source>
        <dbReference type="SAM" id="Coils"/>
    </source>
</evidence>
<dbReference type="GO" id="GO:0051082">
    <property type="term" value="F:unfolded protein binding"/>
    <property type="evidence" value="ECO:0007669"/>
    <property type="project" value="TreeGrafter"/>
</dbReference>
<dbReference type="GO" id="GO:0005737">
    <property type="term" value="C:cytoplasm"/>
    <property type="evidence" value="ECO:0007669"/>
    <property type="project" value="UniProtKB-SubCell"/>
</dbReference>
<evidence type="ECO:0000256" key="2">
    <source>
        <dbReference type="ARBA" id="ARBA00023186"/>
    </source>
</evidence>
<sequence length="231" mass="25130">MNRAGPPPGGGLRARLVERTADLQRLKAEYDNYRKRVHRDRLAVREAAVANVLHGLLPVLDAVDSAREQGEVTGGFRAVVEVLEARLAELGLRSFGEPGEPFDPARHEAVGTSCGSGADRLVCGAVVRSGYRVGAHLLRPAEVVVGGPAGPPAGVHPGGMETTHKVDVAPLGSDHRYRRVHIRGAGWEQLEREEFELRVRRAFPGIDVSDPDQVHWADHPGEWPRWQPGEA</sequence>
<evidence type="ECO:0000256" key="1">
    <source>
        <dbReference type="ARBA" id="ARBA00009054"/>
    </source>
</evidence>
<evidence type="ECO:0000256" key="4">
    <source>
        <dbReference type="RuleBase" id="RU004478"/>
    </source>
</evidence>
<keyword evidence="2 3" id="KW-0143">Chaperone</keyword>
<comment type="subcellular location">
    <subcellularLocation>
        <location evidence="3">Cytoplasm</location>
    </subcellularLocation>
</comment>
<dbReference type="InterPro" id="IPR009012">
    <property type="entry name" value="GrpE_head"/>
</dbReference>
<dbReference type="InterPro" id="IPR013805">
    <property type="entry name" value="GrpE_CC"/>
</dbReference>
<dbReference type="CDD" id="cd00446">
    <property type="entry name" value="GrpE"/>
    <property type="match status" value="1"/>
</dbReference>
<dbReference type="EMBL" id="FZOF01000030">
    <property type="protein sequence ID" value="SNT48948.1"/>
    <property type="molecule type" value="Genomic_DNA"/>
</dbReference>
<dbReference type="Proteomes" id="UP000198280">
    <property type="component" value="Unassembled WGS sequence"/>
</dbReference>
<evidence type="ECO:0000313" key="8">
    <source>
        <dbReference type="Proteomes" id="UP000198280"/>
    </source>
</evidence>
<gene>
    <name evidence="3" type="primary">grpE</name>
    <name evidence="7" type="ORF">SAMN05216252_13057</name>
</gene>
<dbReference type="InterPro" id="IPR000740">
    <property type="entry name" value="GrpE"/>
</dbReference>
<dbReference type="GO" id="GO:0051087">
    <property type="term" value="F:protein-folding chaperone binding"/>
    <property type="evidence" value="ECO:0007669"/>
    <property type="project" value="InterPro"/>
</dbReference>
<comment type="subunit">
    <text evidence="3">Homodimer.</text>
</comment>
<feature type="compositionally biased region" description="Basic and acidic residues" evidence="6">
    <location>
        <begin position="212"/>
        <end position="222"/>
    </location>
</feature>
<reference evidence="7 8" key="1">
    <citation type="submission" date="2017-06" db="EMBL/GenBank/DDBJ databases">
        <authorList>
            <person name="Kim H.J."/>
            <person name="Triplett B.A."/>
        </authorList>
    </citation>
    <scope>NUCLEOTIDE SEQUENCE [LARGE SCALE GENOMIC DNA]</scope>
    <source>
        <strain evidence="7 8">CGMCC 4.1858</strain>
    </source>
</reference>
<dbReference type="AlphaFoldDB" id="A0A239N444"/>
<dbReference type="RefSeq" id="WP_089228282.1">
    <property type="nucleotide sequence ID" value="NZ_FZOF01000030.1"/>
</dbReference>
<dbReference type="PRINTS" id="PR00773">
    <property type="entry name" value="GRPEPROTEIN"/>
</dbReference>
<dbReference type="GO" id="GO:0042803">
    <property type="term" value="F:protein homodimerization activity"/>
    <property type="evidence" value="ECO:0007669"/>
    <property type="project" value="InterPro"/>
</dbReference>
<dbReference type="SUPFAM" id="SSF58014">
    <property type="entry name" value="Coiled-coil domain of nucleotide exchange factor GrpE"/>
    <property type="match status" value="1"/>
</dbReference>
<name>A0A239N444_9ACTN</name>
<evidence type="ECO:0000313" key="7">
    <source>
        <dbReference type="EMBL" id="SNT48948.1"/>
    </source>
</evidence>
<accession>A0A239N444</accession>
<comment type="similarity">
    <text evidence="1 3 4">Belongs to the GrpE family.</text>
</comment>
<feature type="region of interest" description="Disordered" evidence="6">
    <location>
        <begin position="209"/>
        <end position="231"/>
    </location>
</feature>
<keyword evidence="5" id="KW-0175">Coiled coil</keyword>
<dbReference type="GO" id="GO:0000774">
    <property type="term" value="F:adenyl-nucleotide exchange factor activity"/>
    <property type="evidence" value="ECO:0007669"/>
    <property type="project" value="InterPro"/>
</dbReference>
<proteinExistence type="inferred from homology"/>
<dbReference type="Gene3D" id="3.90.20.20">
    <property type="match status" value="1"/>
</dbReference>
<dbReference type="Gene3D" id="2.30.22.10">
    <property type="entry name" value="Head domain of nucleotide exchange factor GrpE"/>
    <property type="match status" value="1"/>
</dbReference>